<feature type="compositionally biased region" description="Polar residues" evidence="1">
    <location>
        <begin position="1"/>
        <end position="17"/>
    </location>
</feature>
<gene>
    <name evidence="2" type="ORF">Z520_10260</name>
</gene>
<feature type="region of interest" description="Disordered" evidence="1">
    <location>
        <begin position="1"/>
        <end position="23"/>
    </location>
</feature>
<proteinExistence type="predicted"/>
<dbReference type="OrthoDB" id="4154314at2759"/>
<dbReference type="GeneID" id="27716006"/>
<evidence type="ECO:0000313" key="2">
    <source>
        <dbReference type="EMBL" id="KIX93923.1"/>
    </source>
</evidence>
<name>A0A0D2KBF5_9EURO</name>
<dbReference type="AlphaFoldDB" id="A0A0D2KBF5"/>
<evidence type="ECO:0000256" key="1">
    <source>
        <dbReference type="SAM" id="MobiDB-lite"/>
    </source>
</evidence>
<organism evidence="2 3">
    <name type="scientific">Fonsecaea multimorphosa CBS 102226</name>
    <dbReference type="NCBI Taxonomy" id="1442371"/>
    <lineage>
        <taxon>Eukaryota</taxon>
        <taxon>Fungi</taxon>
        <taxon>Dikarya</taxon>
        <taxon>Ascomycota</taxon>
        <taxon>Pezizomycotina</taxon>
        <taxon>Eurotiomycetes</taxon>
        <taxon>Chaetothyriomycetidae</taxon>
        <taxon>Chaetothyriales</taxon>
        <taxon>Herpotrichiellaceae</taxon>
        <taxon>Fonsecaea</taxon>
    </lineage>
</organism>
<accession>A0A0D2KBF5</accession>
<reference evidence="2 3" key="1">
    <citation type="submission" date="2015-01" db="EMBL/GenBank/DDBJ databases">
        <title>The Genome Sequence of Fonsecaea multimorphosa CBS 102226.</title>
        <authorList>
            <consortium name="The Broad Institute Genomics Platform"/>
            <person name="Cuomo C."/>
            <person name="de Hoog S."/>
            <person name="Gorbushina A."/>
            <person name="Stielow B."/>
            <person name="Teixiera M."/>
            <person name="Abouelleil A."/>
            <person name="Chapman S.B."/>
            <person name="Priest M."/>
            <person name="Young S.K."/>
            <person name="Wortman J."/>
            <person name="Nusbaum C."/>
            <person name="Birren B."/>
        </authorList>
    </citation>
    <scope>NUCLEOTIDE SEQUENCE [LARGE SCALE GENOMIC DNA]</scope>
    <source>
        <strain evidence="2 3">CBS 102226</strain>
    </source>
</reference>
<evidence type="ECO:0000313" key="3">
    <source>
        <dbReference type="Proteomes" id="UP000053411"/>
    </source>
</evidence>
<keyword evidence="3" id="KW-1185">Reference proteome</keyword>
<dbReference type="Proteomes" id="UP000053411">
    <property type="component" value="Unassembled WGS sequence"/>
</dbReference>
<dbReference type="VEuPathDB" id="FungiDB:Z520_10260"/>
<dbReference type="EMBL" id="KN848090">
    <property type="protein sequence ID" value="KIX93923.1"/>
    <property type="molecule type" value="Genomic_DNA"/>
</dbReference>
<dbReference type="RefSeq" id="XP_016628046.1">
    <property type="nucleotide sequence ID" value="XM_016780753.1"/>
</dbReference>
<protein>
    <submittedName>
        <fullName evidence="2">Uncharacterized protein</fullName>
    </submittedName>
</protein>
<sequence>MSSAGRTSVSSNGSASSIPEPAPRQVASVCYPKGKCMAGDGSVENAGESWTREVYGKMK</sequence>